<dbReference type="PANTHER" id="PTHR11142:SF0">
    <property type="entry name" value="TRNA PSEUDOURIDINE SYNTHASE-LIKE 1"/>
    <property type="match status" value="1"/>
</dbReference>
<evidence type="ECO:0000256" key="1">
    <source>
        <dbReference type="ARBA" id="ARBA00009375"/>
    </source>
</evidence>
<dbReference type="InterPro" id="IPR020097">
    <property type="entry name" value="PsdUridine_synth_TruA_a/b_dom"/>
</dbReference>
<feature type="domain" description="Pseudouridine synthase I TruA alpha/beta" evidence="5">
    <location>
        <begin position="174"/>
        <end position="296"/>
    </location>
</feature>
<dbReference type="InterPro" id="IPR001406">
    <property type="entry name" value="PsdUridine_synth_TruA"/>
</dbReference>
<keyword evidence="7" id="KW-1185">Reference proteome</keyword>
<dbReference type="PANTHER" id="PTHR11142">
    <property type="entry name" value="PSEUDOURIDYLATE SYNTHASE"/>
    <property type="match status" value="1"/>
</dbReference>
<dbReference type="InterPro" id="IPR020095">
    <property type="entry name" value="PsdUridine_synth_TruA_C"/>
</dbReference>
<comment type="caution">
    <text evidence="6">The sequence shown here is derived from an EMBL/GenBank/DDBJ whole genome shotgun (WGS) entry which is preliminary data.</text>
</comment>
<dbReference type="HAMAP" id="MF_00171">
    <property type="entry name" value="TruA"/>
    <property type="match status" value="1"/>
</dbReference>
<evidence type="ECO:0000313" key="6">
    <source>
        <dbReference type="EMBL" id="CAK1552621.1"/>
    </source>
</evidence>
<dbReference type="GO" id="GO:0003723">
    <property type="term" value="F:RNA binding"/>
    <property type="evidence" value="ECO:0007669"/>
    <property type="project" value="InterPro"/>
</dbReference>
<proteinExistence type="inferred from homology"/>
<name>A0AAV1JSZ5_9NEOP</name>
<dbReference type="AlphaFoldDB" id="A0AAV1JSZ5"/>
<dbReference type="GO" id="GO:0160147">
    <property type="term" value="F:tRNA pseudouridine(38-40) synthase activity"/>
    <property type="evidence" value="ECO:0007669"/>
    <property type="project" value="UniProtKB-EC"/>
</dbReference>
<protein>
    <recommendedName>
        <fullName evidence="4">tRNA pseudouridine synthase</fullName>
        <ecNumber evidence="4">5.4.99.12</ecNumber>
    </recommendedName>
</protein>
<dbReference type="InterPro" id="IPR020094">
    <property type="entry name" value="TruA/RsuA/RluB/E/F_N"/>
</dbReference>
<dbReference type="Gene3D" id="3.30.70.580">
    <property type="entry name" value="Pseudouridine synthase I, catalytic domain, N-terminal subdomain"/>
    <property type="match status" value="1"/>
</dbReference>
<sequence>MKARYLMYFSYIGTKFRASEKLWLKMGRNYPDPESVQGIMEIALQRLKSHNYPAVQLSSRTDGGVHAINTTAHIDLERPGPNLYESNLILYNLNNFFRKHDISIYIKKILRVNDDFSARHNAISRTYLYRFAVLKSDITPPEKLNVVQFAPIEEWKRCYFSKQKEFDIERVREAAKLFVGYHDFTTFKKFDKLFENKNNRRTIYSIDVRPGRPLVTSYTDNHINNDLEYWEVEIKGRSFVHNQIRRMIGSLIALGAGKININDLKLMLQIPSKHSWLSHVSSSPPDGLYLCNVEYNPQDLIYEAESSDILQNEDREIKL</sequence>
<accession>A0AAV1JSZ5</accession>
<evidence type="ECO:0000259" key="5">
    <source>
        <dbReference type="Pfam" id="PF01416"/>
    </source>
</evidence>
<evidence type="ECO:0000256" key="2">
    <source>
        <dbReference type="ARBA" id="ARBA00022694"/>
    </source>
</evidence>
<dbReference type="Gene3D" id="3.30.70.660">
    <property type="entry name" value="Pseudouridine synthase I, catalytic domain, C-terminal subdomain"/>
    <property type="match status" value="1"/>
</dbReference>
<dbReference type="GO" id="GO:0031119">
    <property type="term" value="P:tRNA pseudouridine synthesis"/>
    <property type="evidence" value="ECO:0007669"/>
    <property type="project" value="TreeGrafter"/>
</dbReference>
<dbReference type="Pfam" id="PF01416">
    <property type="entry name" value="PseudoU_synth_1"/>
    <property type="match status" value="1"/>
</dbReference>
<gene>
    <name evidence="6" type="ORF">LNINA_LOCUS11653</name>
</gene>
<comment type="catalytic activity">
    <reaction evidence="4">
        <text>uridine(38/39/40) in tRNA = pseudouridine(38/39/40) in tRNA</text>
        <dbReference type="Rhea" id="RHEA:22376"/>
        <dbReference type="Rhea" id="RHEA-COMP:10085"/>
        <dbReference type="Rhea" id="RHEA-COMP:10087"/>
        <dbReference type="ChEBI" id="CHEBI:65314"/>
        <dbReference type="ChEBI" id="CHEBI:65315"/>
        <dbReference type="EC" id="5.4.99.12"/>
    </reaction>
</comment>
<evidence type="ECO:0000256" key="4">
    <source>
        <dbReference type="RuleBase" id="RU003792"/>
    </source>
</evidence>
<dbReference type="Proteomes" id="UP001497472">
    <property type="component" value="Unassembled WGS sequence"/>
</dbReference>
<keyword evidence="3 4" id="KW-0413">Isomerase</keyword>
<organism evidence="6 7">
    <name type="scientific">Leptosia nina</name>
    <dbReference type="NCBI Taxonomy" id="320188"/>
    <lineage>
        <taxon>Eukaryota</taxon>
        <taxon>Metazoa</taxon>
        <taxon>Ecdysozoa</taxon>
        <taxon>Arthropoda</taxon>
        <taxon>Hexapoda</taxon>
        <taxon>Insecta</taxon>
        <taxon>Pterygota</taxon>
        <taxon>Neoptera</taxon>
        <taxon>Endopterygota</taxon>
        <taxon>Lepidoptera</taxon>
        <taxon>Glossata</taxon>
        <taxon>Ditrysia</taxon>
        <taxon>Papilionoidea</taxon>
        <taxon>Pieridae</taxon>
        <taxon>Pierinae</taxon>
        <taxon>Leptosia</taxon>
    </lineage>
</organism>
<evidence type="ECO:0000313" key="7">
    <source>
        <dbReference type="Proteomes" id="UP001497472"/>
    </source>
</evidence>
<dbReference type="SUPFAM" id="SSF55120">
    <property type="entry name" value="Pseudouridine synthase"/>
    <property type="match status" value="1"/>
</dbReference>
<comment type="similarity">
    <text evidence="1 4">Belongs to the tRNA pseudouridine synthase TruA family.</text>
</comment>
<dbReference type="EMBL" id="CAVLEF010000156">
    <property type="protein sequence ID" value="CAK1552621.1"/>
    <property type="molecule type" value="Genomic_DNA"/>
</dbReference>
<dbReference type="EC" id="5.4.99.12" evidence="4"/>
<reference evidence="6 7" key="1">
    <citation type="submission" date="2023-11" db="EMBL/GenBank/DDBJ databases">
        <authorList>
            <person name="Okamura Y."/>
        </authorList>
    </citation>
    <scope>NUCLEOTIDE SEQUENCE [LARGE SCALE GENOMIC DNA]</scope>
</reference>
<evidence type="ECO:0000256" key="3">
    <source>
        <dbReference type="ARBA" id="ARBA00023235"/>
    </source>
</evidence>
<keyword evidence="2 4" id="KW-0819">tRNA processing</keyword>
<dbReference type="InterPro" id="IPR020103">
    <property type="entry name" value="PsdUridine_synth_cat_dom_sf"/>
</dbReference>